<evidence type="ECO:0000313" key="2">
    <source>
        <dbReference type="Proteomes" id="UP000828390"/>
    </source>
</evidence>
<dbReference type="Proteomes" id="UP000828390">
    <property type="component" value="Unassembled WGS sequence"/>
</dbReference>
<dbReference type="EMBL" id="JAIWYP010000006">
    <property type="protein sequence ID" value="KAH3804895.1"/>
    <property type="molecule type" value="Genomic_DNA"/>
</dbReference>
<reference evidence="1" key="2">
    <citation type="submission" date="2020-11" db="EMBL/GenBank/DDBJ databases">
        <authorList>
            <person name="McCartney M.A."/>
            <person name="Auch B."/>
            <person name="Kono T."/>
            <person name="Mallez S."/>
            <person name="Becker A."/>
            <person name="Gohl D.M."/>
            <person name="Silverstein K.A.T."/>
            <person name="Koren S."/>
            <person name="Bechman K.B."/>
            <person name="Herman A."/>
            <person name="Abrahante J.E."/>
            <person name="Garbe J."/>
        </authorList>
    </citation>
    <scope>NUCLEOTIDE SEQUENCE</scope>
    <source>
        <strain evidence="1">Duluth1</strain>
        <tissue evidence="1">Whole animal</tissue>
    </source>
</reference>
<gene>
    <name evidence="1" type="ORF">DPMN_133187</name>
</gene>
<comment type="caution">
    <text evidence="1">The sequence shown here is derived from an EMBL/GenBank/DDBJ whole genome shotgun (WGS) entry which is preliminary data.</text>
</comment>
<protein>
    <submittedName>
        <fullName evidence="1">Uncharacterized protein</fullName>
    </submittedName>
</protein>
<organism evidence="1 2">
    <name type="scientific">Dreissena polymorpha</name>
    <name type="common">Zebra mussel</name>
    <name type="synonym">Mytilus polymorpha</name>
    <dbReference type="NCBI Taxonomy" id="45954"/>
    <lineage>
        <taxon>Eukaryota</taxon>
        <taxon>Metazoa</taxon>
        <taxon>Spiralia</taxon>
        <taxon>Lophotrochozoa</taxon>
        <taxon>Mollusca</taxon>
        <taxon>Bivalvia</taxon>
        <taxon>Autobranchia</taxon>
        <taxon>Heteroconchia</taxon>
        <taxon>Euheterodonta</taxon>
        <taxon>Imparidentia</taxon>
        <taxon>Neoheterodontei</taxon>
        <taxon>Myida</taxon>
        <taxon>Dreissenoidea</taxon>
        <taxon>Dreissenidae</taxon>
        <taxon>Dreissena</taxon>
    </lineage>
</organism>
<sequence length="51" mass="5766">MMVKVHAEVVNPKDDSRETTNDFYFMFAAQTTAVPRVIPKSYAGMSLPLFL</sequence>
<dbReference type="Gene3D" id="3.10.129.10">
    <property type="entry name" value="Hotdog Thioesterase"/>
    <property type="match status" value="1"/>
</dbReference>
<dbReference type="AlphaFoldDB" id="A0A9D4FTS9"/>
<reference evidence="1" key="1">
    <citation type="journal article" date="2019" name="bioRxiv">
        <title>The Genome of the Zebra Mussel, Dreissena polymorpha: A Resource for Invasive Species Research.</title>
        <authorList>
            <person name="McCartney M.A."/>
            <person name="Auch B."/>
            <person name="Kono T."/>
            <person name="Mallez S."/>
            <person name="Zhang Y."/>
            <person name="Obille A."/>
            <person name="Becker A."/>
            <person name="Abrahante J.E."/>
            <person name="Garbe J."/>
            <person name="Badalamenti J.P."/>
            <person name="Herman A."/>
            <person name="Mangelson H."/>
            <person name="Liachko I."/>
            <person name="Sullivan S."/>
            <person name="Sone E.D."/>
            <person name="Koren S."/>
            <person name="Silverstein K.A.T."/>
            <person name="Beckman K.B."/>
            <person name="Gohl D.M."/>
        </authorList>
    </citation>
    <scope>NUCLEOTIDE SEQUENCE</scope>
    <source>
        <strain evidence="1">Duluth1</strain>
        <tissue evidence="1">Whole animal</tissue>
    </source>
</reference>
<accession>A0A9D4FTS9</accession>
<proteinExistence type="predicted"/>
<name>A0A9D4FTS9_DREPO</name>
<evidence type="ECO:0000313" key="1">
    <source>
        <dbReference type="EMBL" id="KAH3804895.1"/>
    </source>
</evidence>
<keyword evidence="2" id="KW-1185">Reference proteome</keyword>